<dbReference type="Proteomes" id="UP000284024">
    <property type="component" value="Unassembled WGS sequence"/>
</dbReference>
<gene>
    <name evidence="3" type="ORF">DW040_04845</name>
    <name evidence="2" type="ORF">DW222_05740</name>
</gene>
<accession>A0A415HSQ4</accession>
<dbReference type="NCBIfam" id="TIGR02532">
    <property type="entry name" value="IV_pilin_GFxxxE"/>
    <property type="match status" value="1"/>
</dbReference>
<proteinExistence type="predicted"/>
<evidence type="ECO:0000313" key="2">
    <source>
        <dbReference type="EMBL" id="RHH20408.1"/>
    </source>
</evidence>
<feature type="transmembrane region" description="Helical" evidence="1">
    <location>
        <begin position="6"/>
        <end position="29"/>
    </location>
</feature>
<organism evidence="3 5">
    <name type="scientific">Blautia obeum</name>
    <dbReference type="NCBI Taxonomy" id="40520"/>
    <lineage>
        <taxon>Bacteria</taxon>
        <taxon>Bacillati</taxon>
        <taxon>Bacillota</taxon>
        <taxon>Clostridia</taxon>
        <taxon>Lachnospirales</taxon>
        <taxon>Lachnospiraceae</taxon>
        <taxon>Blautia</taxon>
    </lineage>
</organism>
<dbReference type="Gene3D" id="3.30.700.10">
    <property type="entry name" value="Glycoprotein, Type 4 Pilin"/>
    <property type="match status" value="1"/>
</dbReference>
<evidence type="ECO:0000256" key="1">
    <source>
        <dbReference type="SAM" id="Phobius"/>
    </source>
</evidence>
<dbReference type="InterPro" id="IPR045584">
    <property type="entry name" value="Pilin-like"/>
</dbReference>
<keyword evidence="1" id="KW-1133">Transmembrane helix</keyword>
<dbReference type="AlphaFoldDB" id="A0A415HSQ4"/>
<dbReference type="InterPro" id="IPR012902">
    <property type="entry name" value="N_methyl_site"/>
</dbReference>
<evidence type="ECO:0000313" key="4">
    <source>
        <dbReference type="Proteomes" id="UP000284024"/>
    </source>
</evidence>
<dbReference type="SUPFAM" id="SSF54523">
    <property type="entry name" value="Pili subunits"/>
    <property type="match status" value="1"/>
</dbReference>
<evidence type="ECO:0000313" key="5">
    <source>
        <dbReference type="Proteomes" id="UP000284267"/>
    </source>
</evidence>
<keyword evidence="1" id="KW-0472">Membrane</keyword>
<name>A0A415HSQ4_9FIRM</name>
<dbReference type="EMBL" id="QRJH01000002">
    <property type="protein sequence ID" value="RHH20408.1"/>
    <property type="molecule type" value="Genomic_DNA"/>
</dbReference>
<sequence length="197" mass="21409">MSDKGFTLVELIVVVAIFTILLGIAVPSLNSILGFRVNRAANSIASALDRTKIEASSRLVGEMKLEKRADGYYISYYLDRGKVGGASHVTEDEPEKIAPARTEISYTIDAGGASHVMAVGDRLILTYDRATGGFLPIQSKVITQEEILTELEKGKDIPLERTGTYCTSITVSGGRRYKTLSLIKETGKYSITAGWNL</sequence>
<keyword evidence="1" id="KW-0812">Transmembrane</keyword>
<comment type="caution">
    <text evidence="3">The sequence shown here is derived from an EMBL/GenBank/DDBJ whole genome shotgun (WGS) entry which is preliminary data.</text>
</comment>
<dbReference type="Pfam" id="PF07963">
    <property type="entry name" value="N_methyl"/>
    <property type="match status" value="1"/>
</dbReference>
<dbReference type="EMBL" id="QROE01000002">
    <property type="protein sequence ID" value="RHK96919.1"/>
    <property type="molecule type" value="Genomic_DNA"/>
</dbReference>
<evidence type="ECO:0000313" key="3">
    <source>
        <dbReference type="EMBL" id="RHK96919.1"/>
    </source>
</evidence>
<protein>
    <submittedName>
        <fullName evidence="3">Prepilin-type N-terminal cleavage/methylation domain-containing protein</fullName>
    </submittedName>
</protein>
<dbReference type="Proteomes" id="UP000284267">
    <property type="component" value="Unassembled WGS sequence"/>
</dbReference>
<reference evidence="4 5" key="1">
    <citation type="submission" date="2018-08" db="EMBL/GenBank/DDBJ databases">
        <title>A genome reference for cultivated species of the human gut microbiota.</title>
        <authorList>
            <person name="Zou Y."/>
            <person name="Xue W."/>
            <person name="Luo G."/>
        </authorList>
    </citation>
    <scope>NUCLEOTIDE SEQUENCE [LARGE SCALE GENOMIC DNA]</scope>
    <source>
        <strain evidence="3 5">AF39-4</strain>
        <strain evidence="2 4">AM18-2AC</strain>
    </source>
</reference>
<dbReference type="PROSITE" id="PS00409">
    <property type="entry name" value="PROKAR_NTER_METHYL"/>
    <property type="match status" value="1"/>
</dbReference>